<gene>
    <name evidence="1" type="ORF">Satyrvirus2_28</name>
</gene>
<dbReference type="EMBL" id="MK072438">
    <property type="protein sequence ID" value="AYV85017.1"/>
    <property type="molecule type" value="Genomic_DNA"/>
</dbReference>
<sequence length="35" mass="4239">MKILHDLLKKIEILILYDLKFIIYIANSHSIVWQI</sequence>
<organism evidence="1">
    <name type="scientific">Satyrvirus sp</name>
    <dbReference type="NCBI Taxonomy" id="2487771"/>
    <lineage>
        <taxon>Viruses</taxon>
        <taxon>Varidnaviria</taxon>
        <taxon>Bamfordvirae</taxon>
        <taxon>Nucleocytoviricota</taxon>
        <taxon>Megaviricetes</taxon>
        <taxon>Imitervirales</taxon>
        <taxon>Mimiviridae</taxon>
        <taxon>Megamimivirinae</taxon>
    </lineage>
</organism>
<accession>A0A3G5ACY3</accession>
<protein>
    <submittedName>
        <fullName evidence="1">Uncharacterized protein</fullName>
    </submittedName>
</protein>
<proteinExistence type="predicted"/>
<name>A0A3G5ACY3_9VIRU</name>
<reference evidence="1" key="1">
    <citation type="submission" date="2018-10" db="EMBL/GenBank/DDBJ databases">
        <title>Hidden diversity of soil giant viruses.</title>
        <authorList>
            <person name="Schulz F."/>
            <person name="Alteio L."/>
            <person name="Goudeau D."/>
            <person name="Ryan E.M."/>
            <person name="Malmstrom R.R."/>
            <person name="Blanchard J."/>
            <person name="Woyke T."/>
        </authorList>
    </citation>
    <scope>NUCLEOTIDE SEQUENCE</scope>
    <source>
        <strain evidence="1">SAV1</strain>
    </source>
</reference>
<evidence type="ECO:0000313" key="1">
    <source>
        <dbReference type="EMBL" id="AYV85017.1"/>
    </source>
</evidence>